<feature type="region of interest" description="Disordered" evidence="1">
    <location>
        <begin position="50"/>
        <end position="77"/>
    </location>
</feature>
<protein>
    <submittedName>
        <fullName evidence="2">Type VI secretion system protein TssA</fullName>
    </submittedName>
</protein>
<accession>A0A183AIK9</accession>
<dbReference type="AlphaFoldDB" id="A0A183AIK9"/>
<organism evidence="2">
    <name type="scientific">Echinostoma caproni</name>
    <dbReference type="NCBI Taxonomy" id="27848"/>
    <lineage>
        <taxon>Eukaryota</taxon>
        <taxon>Metazoa</taxon>
        <taxon>Spiralia</taxon>
        <taxon>Lophotrochozoa</taxon>
        <taxon>Platyhelminthes</taxon>
        <taxon>Trematoda</taxon>
        <taxon>Digenea</taxon>
        <taxon>Plagiorchiida</taxon>
        <taxon>Echinostomata</taxon>
        <taxon>Echinostomatoidea</taxon>
        <taxon>Echinostomatidae</taxon>
        <taxon>Echinostoma</taxon>
    </lineage>
</organism>
<reference evidence="2" key="1">
    <citation type="submission" date="2016-06" db="UniProtKB">
        <authorList>
            <consortium name="WormBaseParasite"/>
        </authorList>
    </citation>
    <scope>IDENTIFICATION</scope>
</reference>
<proteinExistence type="predicted"/>
<evidence type="ECO:0000256" key="1">
    <source>
        <dbReference type="SAM" id="MobiDB-lite"/>
    </source>
</evidence>
<evidence type="ECO:0000313" key="2">
    <source>
        <dbReference type="WBParaSite" id="ECPE_0000680701-mRNA-1"/>
    </source>
</evidence>
<dbReference type="WBParaSite" id="ECPE_0000680701-mRNA-1">
    <property type="protein sequence ID" value="ECPE_0000680701-mRNA-1"/>
    <property type="gene ID" value="ECPE_0000680701"/>
</dbReference>
<name>A0A183AIK9_9TREM</name>
<sequence length="77" mass="8604">LPDDSLQRAMQQFIQPNNENEPGATGEQTLGLAAERLAASLRRVLDHIDPRRAWNTTATDGTEQQQQQAHEEPPQES</sequence>